<accession>A0A095SZ19</accession>
<reference evidence="2 3" key="1">
    <citation type="submission" date="2014-09" db="EMBL/GenBank/DDBJ databases">
        <title>Whole Genome Shotgun of Flavobacterium aquatile LMG 4008.</title>
        <authorList>
            <person name="Gale A.N."/>
            <person name="Pipes S.E."/>
            <person name="Newman J.D."/>
        </authorList>
    </citation>
    <scope>NUCLEOTIDE SEQUENCE [LARGE SCALE GENOMIC DNA]</scope>
    <source>
        <strain evidence="2 3">LMG 4008</strain>
    </source>
</reference>
<dbReference type="Gene3D" id="3.40.50.300">
    <property type="entry name" value="P-loop containing nucleotide triphosphate hydrolases"/>
    <property type="match status" value="2"/>
</dbReference>
<sequence>MIHKIEKLISIGKFRNYQAAGQVNFLKLNLIYGDNGSGKTTLTSILRSLNTNNPQIVRSRISTNNTAVQSAQVIQLGTPQVFHTFGTAGWTRPLPEIEIFDIHFINDNIYSGFDFGDDHKKQLHQFVVGAQGVAIQQQIETNKTSKTALRASSASLEQQILAQVGNGLTSASLNSFLNLQLASAAGIAPLIVTATGTLASATANTAIQALPNLTLLSTINTNINFESLKVDLLATTDTIQDQTLQELFSTHCQDLSENGIHSPETWLKQGFEYLGNKQGKETEGDVLGCPFCRQELGNNLDIIRAYASLFNENFNALTQRIQNHLSDVEAFNLDVTLQSLANVNQTNSNSVASWSTHLPGTVTAPTYNAPNETALRAEYARVLAVIRQKTQNPSNAIVVDDVENFESSIQSINTNMTVYNQSVTNYNAGITTFKGGIQTVEQAQAEVDRLKRIQKRFEPAIDTLCTQLTTERQTLRALETAYTTLSAQQEAAATAFFTSYSGRINHYLGAVFKTAFQIEDVIHIAPRGGATQSKIGYKLTMDGKDISFVEGQPFSARECLSEGDKSTIALAFFLSKLDVDPQRIDKILVFDDPLSSLDTNRRTNTIGIIRALVPLMKQVIVLSHNEYFLHEIGKDFGGAQKRTLRVKENFAAKASILEVCDLDELVKNEYFRNIETLEAFRISPNHADKDIVLGLLRNVLEAHLRFKFYMDVRGMTTLQTFGNLITFLEASPVVFKDNVNRVTIIAQLRLINSVSWKPHHGTPSPDFATLTVNPATLTAPELDGLIQDTLRLINDQL</sequence>
<dbReference type="InterPro" id="IPR027417">
    <property type="entry name" value="P-loop_NTPase"/>
</dbReference>
<dbReference type="InterPro" id="IPR026866">
    <property type="entry name" value="CR006_AAA"/>
</dbReference>
<dbReference type="CDD" id="cd00267">
    <property type="entry name" value="ABC_ATPase"/>
    <property type="match status" value="1"/>
</dbReference>
<evidence type="ECO:0000313" key="2">
    <source>
        <dbReference type="EMBL" id="KGD69589.1"/>
    </source>
</evidence>
<comment type="caution">
    <text evidence="2">The sequence shown here is derived from an EMBL/GenBank/DDBJ whole genome shotgun (WGS) entry which is preliminary data.</text>
</comment>
<feature type="domain" description="Protein CR006 P-loop" evidence="1">
    <location>
        <begin position="200"/>
        <end position="714"/>
    </location>
</feature>
<feature type="domain" description="Protein CR006 P-loop" evidence="1">
    <location>
        <begin position="19"/>
        <end position="159"/>
    </location>
</feature>
<gene>
    <name evidence="2" type="ORF">LG45_02175</name>
</gene>
<dbReference type="OrthoDB" id="9795565at2"/>
<dbReference type="SUPFAM" id="SSF52540">
    <property type="entry name" value="P-loop containing nucleoside triphosphate hydrolases"/>
    <property type="match status" value="1"/>
</dbReference>
<dbReference type="PANTHER" id="PTHR32182:SF0">
    <property type="entry name" value="DNA REPLICATION AND REPAIR PROTEIN RECF"/>
    <property type="match status" value="1"/>
</dbReference>
<dbReference type="GO" id="GO:0006302">
    <property type="term" value="P:double-strand break repair"/>
    <property type="evidence" value="ECO:0007669"/>
    <property type="project" value="TreeGrafter"/>
</dbReference>
<keyword evidence="3" id="KW-1185">Reference proteome</keyword>
<dbReference type="Proteomes" id="UP000029554">
    <property type="component" value="Unassembled WGS sequence"/>
</dbReference>
<organism evidence="2 3">
    <name type="scientific">Flavobacterium aquatile LMG 4008 = ATCC 11947</name>
    <dbReference type="NCBI Taxonomy" id="1453498"/>
    <lineage>
        <taxon>Bacteria</taxon>
        <taxon>Pseudomonadati</taxon>
        <taxon>Bacteroidota</taxon>
        <taxon>Flavobacteriia</taxon>
        <taxon>Flavobacteriales</taxon>
        <taxon>Flavobacteriaceae</taxon>
        <taxon>Flavobacterium</taxon>
    </lineage>
</organism>
<dbReference type="eggNOG" id="COG4694">
    <property type="taxonomic scope" value="Bacteria"/>
</dbReference>
<dbReference type="GO" id="GO:0000731">
    <property type="term" value="P:DNA synthesis involved in DNA repair"/>
    <property type="evidence" value="ECO:0007669"/>
    <property type="project" value="TreeGrafter"/>
</dbReference>
<dbReference type="RefSeq" id="WP_035123923.1">
    <property type="nucleotide sequence ID" value="NZ_JRHH01000001.1"/>
</dbReference>
<dbReference type="EMBL" id="JRHH01000001">
    <property type="protein sequence ID" value="KGD69589.1"/>
    <property type="molecule type" value="Genomic_DNA"/>
</dbReference>
<evidence type="ECO:0000313" key="3">
    <source>
        <dbReference type="Proteomes" id="UP000029554"/>
    </source>
</evidence>
<dbReference type="AlphaFoldDB" id="A0A095SZ19"/>
<proteinExistence type="predicted"/>
<name>A0A095SZ19_9FLAO</name>
<dbReference type="PANTHER" id="PTHR32182">
    <property type="entry name" value="DNA REPLICATION AND REPAIR PROTEIN RECF"/>
    <property type="match status" value="1"/>
</dbReference>
<protein>
    <recommendedName>
        <fullName evidence="1">Protein CR006 P-loop domain-containing protein</fullName>
    </recommendedName>
</protein>
<dbReference type="Pfam" id="PF13166">
    <property type="entry name" value="AAA_13"/>
    <property type="match status" value="2"/>
</dbReference>
<evidence type="ECO:0000259" key="1">
    <source>
        <dbReference type="Pfam" id="PF13166"/>
    </source>
</evidence>